<gene>
    <name evidence="1" type="ORF">NQF87_04225</name>
</gene>
<name>A0ABT3WH28_9PROT</name>
<keyword evidence="2" id="KW-1185">Reference proteome</keyword>
<reference evidence="1" key="1">
    <citation type="submission" date="2022-07" db="EMBL/GenBank/DDBJ databases">
        <title>Bombella genomes.</title>
        <authorList>
            <person name="Harer L."/>
            <person name="Styblova S."/>
            <person name="Ehrmann M."/>
        </authorList>
    </citation>
    <scope>NUCLEOTIDE SEQUENCE</scope>
    <source>
        <strain evidence="1">TMW 2.2559</strain>
    </source>
</reference>
<proteinExistence type="predicted"/>
<dbReference type="Proteomes" id="UP001165633">
    <property type="component" value="Unassembled WGS sequence"/>
</dbReference>
<dbReference type="Gene3D" id="3.50.50.60">
    <property type="entry name" value="FAD/NAD(P)-binding domain"/>
    <property type="match status" value="1"/>
</dbReference>
<accession>A0ABT3WH28</accession>
<evidence type="ECO:0000313" key="1">
    <source>
        <dbReference type="EMBL" id="MCX5616181.1"/>
    </source>
</evidence>
<dbReference type="SUPFAM" id="SSF51905">
    <property type="entry name" value="FAD/NAD(P)-binding domain"/>
    <property type="match status" value="1"/>
</dbReference>
<sequence length="90" mass="10325">MMTYDVIIIGAGFARLTLAYQLKKKNGDLHIAVVHDSSFPLDDISGKVGESFNEVAAIYFDQMLGLKDFMKARHPRKMGMRFFRINESFY</sequence>
<dbReference type="EMBL" id="JANIDV010000002">
    <property type="protein sequence ID" value="MCX5616181.1"/>
    <property type="molecule type" value="Genomic_DNA"/>
</dbReference>
<comment type="caution">
    <text evidence="1">The sequence shown here is derived from an EMBL/GenBank/DDBJ whole genome shotgun (WGS) entry which is preliminary data.</text>
</comment>
<organism evidence="1 2">
    <name type="scientific">Bombella dulcis</name>
    <dbReference type="NCBI Taxonomy" id="2967339"/>
    <lineage>
        <taxon>Bacteria</taxon>
        <taxon>Pseudomonadati</taxon>
        <taxon>Pseudomonadota</taxon>
        <taxon>Alphaproteobacteria</taxon>
        <taxon>Acetobacterales</taxon>
        <taxon>Acetobacteraceae</taxon>
        <taxon>Bombella</taxon>
    </lineage>
</organism>
<protein>
    <submittedName>
        <fullName evidence="1">Uncharacterized protein</fullName>
    </submittedName>
</protein>
<evidence type="ECO:0000313" key="2">
    <source>
        <dbReference type="Proteomes" id="UP001165633"/>
    </source>
</evidence>
<dbReference type="RefSeq" id="WP_266127179.1">
    <property type="nucleotide sequence ID" value="NZ_JANIDV010000002.1"/>
</dbReference>
<dbReference type="InterPro" id="IPR036188">
    <property type="entry name" value="FAD/NAD-bd_sf"/>
</dbReference>